<dbReference type="RefSeq" id="WP_143238524.1">
    <property type="nucleotide sequence ID" value="NZ_LXYT01000002.1"/>
</dbReference>
<sequence>MINRFFKMICLAGVALPLIVSTPLEAQMTESVLGPVQLVRSLESLQDDIASGQPGALQMQPRVLADIGQKFLTEDPSTWENAQNLFAALTYLFNGGNPSVVETILKNAPDGIIPKNYIDGALAYSHHKKDRFLRAFDNLPEDDSEIPAALLLSITLSTVADLTEASPEKASARLNWVRLAAPGSLFEEAAIRRQVRVATMMGDVKLLRLLTRNYVTRFSKSPYANEFWRDFATSLPMMDSRFNDQELSEFVGYAPKQIQLVIYLKISRAALIEARMPRAHFGAEKALGLTQALNVDDSSARLYYAASSVGSTAAEDAGEMLKTISVDNLPEKDRPLLMAAKAVAKGVVLDTNILPKQQNEDEDPDEEQPALKEAVGVPLDQVGKKTTEPLPMPTENASGKVDVKKTSNEIDQFMQQTQKKISDVDKLLEKK</sequence>
<feature type="signal peptide" evidence="2">
    <location>
        <begin position="1"/>
        <end position="26"/>
    </location>
</feature>
<dbReference type="EMBL" id="LXYT01000002">
    <property type="protein sequence ID" value="OLY43419.1"/>
    <property type="molecule type" value="Genomic_DNA"/>
</dbReference>
<dbReference type="Proteomes" id="UP000187344">
    <property type="component" value="Unassembled WGS sequence"/>
</dbReference>
<reference evidence="3 4" key="1">
    <citation type="submission" date="2016-12" db="EMBL/GenBank/DDBJ databases">
        <title>Comparative genomics of Bartonella apis.</title>
        <authorList>
            <person name="Engel P."/>
        </authorList>
    </citation>
    <scope>NUCLEOTIDE SEQUENCE [LARGE SCALE GENOMIC DNA]</scope>
    <source>
        <strain evidence="3 4">PEB0149</strain>
    </source>
</reference>
<dbReference type="AlphaFoldDB" id="A0A1R0F940"/>
<evidence type="ECO:0000256" key="1">
    <source>
        <dbReference type="SAM" id="MobiDB-lite"/>
    </source>
</evidence>
<comment type="caution">
    <text evidence="3">The sequence shown here is derived from an EMBL/GenBank/DDBJ whole genome shotgun (WGS) entry which is preliminary data.</text>
</comment>
<dbReference type="GeneID" id="92991854"/>
<organism evidence="3 4">
    <name type="scientific">Bartonella apis</name>
    <dbReference type="NCBI Taxonomy" id="1686310"/>
    <lineage>
        <taxon>Bacteria</taxon>
        <taxon>Pseudomonadati</taxon>
        <taxon>Pseudomonadota</taxon>
        <taxon>Alphaproteobacteria</taxon>
        <taxon>Hyphomicrobiales</taxon>
        <taxon>Bartonellaceae</taxon>
        <taxon>Bartonella</taxon>
    </lineage>
</organism>
<evidence type="ECO:0000256" key="2">
    <source>
        <dbReference type="SAM" id="SignalP"/>
    </source>
</evidence>
<evidence type="ECO:0000313" key="4">
    <source>
        <dbReference type="Proteomes" id="UP000187344"/>
    </source>
</evidence>
<accession>A0A1R0F940</accession>
<feature type="chain" id="PRO_5012773952" evidence="2">
    <location>
        <begin position="27"/>
        <end position="431"/>
    </location>
</feature>
<keyword evidence="4" id="KW-1185">Reference proteome</keyword>
<gene>
    <name evidence="3" type="ORF">PEB0149_008460</name>
</gene>
<dbReference type="OrthoDB" id="9812933at2"/>
<protein>
    <submittedName>
        <fullName evidence="3">Chemotaxis protein MotC</fullName>
    </submittedName>
</protein>
<name>A0A1R0F940_9HYPH</name>
<proteinExistence type="predicted"/>
<keyword evidence="2" id="KW-0732">Signal</keyword>
<evidence type="ECO:0000313" key="3">
    <source>
        <dbReference type="EMBL" id="OLY43419.1"/>
    </source>
</evidence>
<feature type="region of interest" description="Disordered" evidence="1">
    <location>
        <begin position="354"/>
        <end position="403"/>
    </location>
</feature>